<organism evidence="4 5">
    <name type="scientific">Apibacter mensalis</name>
    <dbReference type="NCBI Taxonomy" id="1586267"/>
    <lineage>
        <taxon>Bacteria</taxon>
        <taxon>Pseudomonadati</taxon>
        <taxon>Bacteroidota</taxon>
        <taxon>Flavobacteriia</taxon>
        <taxon>Flavobacteriales</taxon>
        <taxon>Weeksellaceae</taxon>
        <taxon>Apibacter</taxon>
    </lineage>
</organism>
<evidence type="ECO:0000256" key="2">
    <source>
        <dbReference type="ARBA" id="ARBA00023043"/>
    </source>
</evidence>
<proteinExistence type="predicted"/>
<reference evidence="4 5" key="1">
    <citation type="submission" date="2016-01" db="EMBL/GenBank/DDBJ databases">
        <authorList>
            <person name="McClelland M."/>
            <person name="Jain A."/>
            <person name="Saraogi P."/>
            <person name="Mendelson R."/>
            <person name="Westerman R."/>
            <person name="SanMiguel P."/>
            <person name="Csonka L."/>
        </authorList>
    </citation>
    <scope>NUCLEOTIDE SEQUENCE [LARGE SCALE GENOMIC DNA]</scope>
    <source>
        <strain evidence="4 5">R-53146</strain>
    </source>
</reference>
<dbReference type="InterPro" id="IPR002110">
    <property type="entry name" value="Ankyrin_rpt"/>
</dbReference>
<keyword evidence="2 3" id="KW-0040">ANK repeat</keyword>
<dbReference type="Gene3D" id="1.25.40.20">
    <property type="entry name" value="Ankyrin repeat-containing domain"/>
    <property type="match status" value="1"/>
</dbReference>
<dbReference type="EMBL" id="FCOR01000019">
    <property type="protein sequence ID" value="CVK17175.1"/>
    <property type="molecule type" value="Genomic_DNA"/>
</dbReference>
<gene>
    <name evidence="4" type="ORF">Ga0061079_1192</name>
</gene>
<dbReference type="PANTHER" id="PTHR24134">
    <property type="entry name" value="ANKYRIN REPEAT-CONTAINING PROTEIN DDB_G0279043"/>
    <property type="match status" value="1"/>
</dbReference>
<keyword evidence="1" id="KW-0677">Repeat</keyword>
<keyword evidence="5" id="KW-1185">Reference proteome</keyword>
<evidence type="ECO:0000313" key="4">
    <source>
        <dbReference type="EMBL" id="CVK17175.1"/>
    </source>
</evidence>
<evidence type="ECO:0000313" key="5">
    <source>
        <dbReference type="Proteomes" id="UP000182761"/>
    </source>
</evidence>
<name>A0A120N6R6_9FLAO</name>
<sequence length="271" mass="30937">MIMQFVISCLLLSCLNINRDIPVDKTDLTGNDYRLFQNTPAWELAKAVQDEDVNKIDEIVLKNPELINYQEPKYGNTLLKLTVMNQQLKPFKVLLKRKADVNIHNTFDGTSSLIEACNSKYYNISFAKLLVEYGANVNDAEIGERRQGNSTRLTPLMAASKTGNLDLVKFLVSKGADINYQNEFGQSALSASVMINKYEISYYLLQHGADYKRPIFYRPDYSIPTENRDPNDKGRPMYLADVLKENVADVDTDEYKYKMLIIDFLKSKGID</sequence>
<dbReference type="InterPro" id="IPR036770">
    <property type="entry name" value="Ankyrin_rpt-contain_sf"/>
</dbReference>
<dbReference type="SUPFAM" id="SSF48403">
    <property type="entry name" value="Ankyrin repeat"/>
    <property type="match status" value="1"/>
</dbReference>
<accession>A0A120N6R6</accession>
<dbReference type="Pfam" id="PF12796">
    <property type="entry name" value="Ank_2"/>
    <property type="match status" value="1"/>
</dbReference>
<evidence type="ECO:0000256" key="1">
    <source>
        <dbReference type="ARBA" id="ARBA00022737"/>
    </source>
</evidence>
<dbReference type="PROSITE" id="PS50088">
    <property type="entry name" value="ANK_REPEAT"/>
    <property type="match status" value="1"/>
</dbReference>
<dbReference type="PROSITE" id="PS50297">
    <property type="entry name" value="ANK_REP_REGION"/>
    <property type="match status" value="1"/>
</dbReference>
<dbReference type="STRING" id="1586267.GCA_001418685_02039"/>
<dbReference type="PANTHER" id="PTHR24134:SF9">
    <property type="entry name" value="ANKYRIN REPEAT AND SOCS BOX PROTEIN 8"/>
    <property type="match status" value="1"/>
</dbReference>
<evidence type="ECO:0000256" key="3">
    <source>
        <dbReference type="PROSITE-ProRule" id="PRU00023"/>
    </source>
</evidence>
<dbReference type="AlphaFoldDB" id="A0A120N6R6"/>
<dbReference type="SMART" id="SM00248">
    <property type="entry name" value="ANK"/>
    <property type="match status" value="4"/>
</dbReference>
<feature type="repeat" description="ANK" evidence="3">
    <location>
        <begin position="151"/>
        <end position="183"/>
    </location>
</feature>
<protein>
    <submittedName>
        <fullName evidence="4">Ankyrin repeat</fullName>
    </submittedName>
</protein>
<dbReference type="Proteomes" id="UP000182761">
    <property type="component" value="Unassembled WGS sequence"/>
</dbReference>